<dbReference type="AlphaFoldDB" id="A0A6V7HJW1"/>
<proteinExistence type="predicted"/>
<gene>
    <name evidence="1" type="ORF">MHI_LOCUS973082</name>
</gene>
<organism evidence="1 2">
    <name type="scientific">Heterotrigona itama</name>
    <dbReference type="NCBI Taxonomy" id="395501"/>
    <lineage>
        <taxon>Eukaryota</taxon>
        <taxon>Metazoa</taxon>
        <taxon>Ecdysozoa</taxon>
        <taxon>Arthropoda</taxon>
        <taxon>Hexapoda</taxon>
        <taxon>Insecta</taxon>
        <taxon>Pterygota</taxon>
        <taxon>Neoptera</taxon>
        <taxon>Endopterygota</taxon>
        <taxon>Hymenoptera</taxon>
        <taxon>Apocrita</taxon>
        <taxon>Aculeata</taxon>
        <taxon>Apoidea</taxon>
        <taxon>Anthophila</taxon>
        <taxon>Apidae</taxon>
        <taxon>Heterotrigona</taxon>
    </lineage>
</organism>
<comment type="caution">
    <text evidence="1">The sequence shown here is derived from an EMBL/GenBank/DDBJ whole genome shotgun (WGS) entry which is preliminary data.</text>
</comment>
<reference evidence="1" key="1">
    <citation type="submission" date="2020-07" db="EMBL/GenBank/DDBJ databases">
        <authorList>
            <person name="Nazaruddin N."/>
        </authorList>
    </citation>
    <scope>NUCLEOTIDE SEQUENCE</scope>
</reference>
<dbReference type="EMBL" id="CAJDYZ010013200">
    <property type="protein sequence ID" value="CAD1480949.1"/>
    <property type="molecule type" value="Genomic_DNA"/>
</dbReference>
<evidence type="ECO:0000313" key="2">
    <source>
        <dbReference type="Proteomes" id="UP000752696"/>
    </source>
</evidence>
<evidence type="ECO:0000313" key="1">
    <source>
        <dbReference type="EMBL" id="CAD1480949.1"/>
    </source>
</evidence>
<dbReference type="Proteomes" id="UP000752696">
    <property type="component" value="Unassembled WGS sequence"/>
</dbReference>
<name>A0A6V7HJW1_9HYME</name>
<keyword evidence="2" id="KW-1185">Reference proteome</keyword>
<sequence length="68" mass="7825">MTNRPRNVAVPVSATNCITKLRRCFLFEKNPCQPEDCSELEKLELPRRHSVTTGYETVSTITERGEDR</sequence>
<protein>
    <submittedName>
        <fullName evidence="1">Uncharacterized protein</fullName>
    </submittedName>
</protein>
<accession>A0A6V7HJW1</accession>